<name>A0A0B6AVS3_PRIM2</name>
<protein>
    <submittedName>
        <fullName evidence="1">ABC-2 transporter family protein</fullName>
    </submittedName>
</protein>
<evidence type="ECO:0000313" key="2">
    <source>
        <dbReference type="Proteomes" id="UP000031829"/>
    </source>
</evidence>
<organism evidence="1 2">
    <name type="scientific">Priestia megaterium (strain ATCC 14581 / DSM 32 / CCUG 1817 / JCM 2506 / NBRC 15308 / NCIMB 9376 / NCTC 10342 / NRRL B-14308 / VKM B-512 / Ford 19)</name>
    <name type="common">Bacillus megaterium</name>
    <dbReference type="NCBI Taxonomy" id="1348623"/>
    <lineage>
        <taxon>Bacteria</taxon>
        <taxon>Bacillati</taxon>
        <taxon>Bacillota</taxon>
        <taxon>Bacilli</taxon>
        <taxon>Bacillales</taxon>
        <taxon>Bacillaceae</taxon>
        <taxon>Priestia</taxon>
    </lineage>
</organism>
<gene>
    <name evidence="1" type="ORF">BG04_345</name>
</gene>
<dbReference type="PATRIC" id="fig|592022.4.peg.3432"/>
<dbReference type="Proteomes" id="UP000031829">
    <property type="component" value="Chromosome"/>
</dbReference>
<dbReference type="PANTHER" id="PTHR37305">
    <property type="entry name" value="INTEGRAL MEMBRANE PROTEIN-RELATED"/>
    <property type="match status" value="1"/>
</dbReference>
<dbReference type="PANTHER" id="PTHR37305:SF1">
    <property type="entry name" value="MEMBRANE PROTEIN"/>
    <property type="match status" value="1"/>
</dbReference>
<sequence length="275" mass="31653">MKELLVAEWERLWKRKVAWLTFLLVPVVLLAASSYLQKENGALTVDLPQYTFAGNFPVLSLAEMLFTVFNAMFLVFITLVVTGEYRSGQLRMVMIRSYSFKEIILAKAAVILLFNLLFFITYFCMSYVIGFLMFEHPQTYFVFYHSHAFNIKEALVYNLSFYGYAYLTTIAICCVLFFISVISKTTTTAVGIGVAFILISFSYPTLLTGFKQWMSEELFGQLFFTSVPMIQWQGITVMMAEKPQFVGWNFGVLGFYVLFFSGLTYVAIRKKESFL</sequence>
<dbReference type="AlphaFoldDB" id="A0A0B6AVS3"/>
<dbReference type="EMBL" id="CP009920">
    <property type="protein sequence ID" value="AJI23959.1"/>
    <property type="molecule type" value="Genomic_DNA"/>
</dbReference>
<reference evidence="1 2" key="1">
    <citation type="journal article" date="2015" name="Genome Announc.">
        <title>Complete genome sequences for 35 biothreat assay-relevant bacillus species.</title>
        <authorList>
            <person name="Johnson S.L."/>
            <person name="Daligault H.E."/>
            <person name="Davenport K.W."/>
            <person name="Jaissle J."/>
            <person name="Frey K.G."/>
            <person name="Ladner J.T."/>
            <person name="Broomall S.M."/>
            <person name="Bishop-Lilly K.A."/>
            <person name="Bruce D.C."/>
            <person name="Gibbons H.S."/>
            <person name="Coyne S.R."/>
            <person name="Lo C.C."/>
            <person name="Meincke L."/>
            <person name="Munk A.C."/>
            <person name="Koroleva G.I."/>
            <person name="Rosenzweig C.N."/>
            <person name="Palacios G.F."/>
            <person name="Redden C.L."/>
            <person name="Minogue T.D."/>
            <person name="Chain P.S."/>
        </authorList>
    </citation>
    <scope>NUCLEOTIDE SEQUENCE [LARGE SCALE GENOMIC DNA]</scope>
    <source>
        <strain evidence="2">ATCC 14581 / DSM 32 / JCM 2506 / NBRC 15308 / NCIMB 9376 / NCTC 10342 / NRRL B-14308 / VKM B-512</strain>
    </source>
</reference>
<accession>A0A0B6AVS3</accession>
<dbReference type="GeneID" id="93643856"/>
<proteinExistence type="predicted"/>
<evidence type="ECO:0000313" key="1">
    <source>
        <dbReference type="EMBL" id="AJI23959.1"/>
    </source>
</evidence>
<dbReference type="HOGENOM" id="CLU_088499_0_0_9"/>
<dbReference type="KEGG" id="bmeg:BG04_345"/>
<dbReference type="RefSeq" id="WP_013084151.1">
    <property type="nucleotide sequence ID" value="NZ_BCVB01000006.1"/>
</dbReference>